<dbReference type="Proteomes" id="UP000076532">
    <property type="component" value="Unassembled WGS sequence"/>
</dbReference>
<organism evidence="1 2">
    <name type="scientific">Athelia psychrophila</name>
    <dbReference type="NCBI Taxonomy" id="1759441"/>
    <lineage>
        <taxon>Eukaryota</taxon>
        <taxon>Fungi</taxon>
        <taxon>Dikarya</taxon>
        <taxon>Basidiomycota</taxon>
        <taxon>Agaricomycotina</taxon>
        <taxon>Agaricomycetes</taxon>
        <taxon>Agaricomycetidae</taxon>
        <taxon>Atheliales</taxon>
        <taxon>Atheliaceae</taxon>
        <taxon>Athelia</taxon>
    </lineage>
</organism>
<sequence length="150" mass="16966">MRVAQEARLISDATRLYDFAAYTNSTTGSRSASREQETSPRSCMHSTAQSLHLLKPPRTVAFQPPRCSTTSPHLTALRSTHGHIFTSSLPTRLPCFAYACFLPCFWDVRRLLRSVQLCRSLECPSWIYSFVLSRSVSPWCVTCPSFITTR</sequence>
<proteinExistence type="predicted"/>
<reference evidence="1 2" key="1">
    <citation type="journal article" date="2016" name="Mol. Biol. Evol.">
        <title>Comparative Genomics of Early-Diverging Mushroom-Forming Fungi Provides Insights into the Origins of Lignocellulose Decay Capabilities.</title>
        <authorList>
            <person name="Nagy L.G."/>
            <person name="Riley R."/>
            <person name="Tritt A."/>
            <person name="Adam C."/>
            <person name="Daum C."/>
            <person name="Floudas D."/>
            <person name="Sun H."/>
            <person name="Yadav J.S."/>
            <person name="Pangilinan J."/>
            <person name="Larsson K.H."/>
            <person name="Matsuura K."/>
            <person name="Barry K."/>
            <person name="Labutti K."/>
            <person name="Kuo R."/>
            <person name="Ohm R.A."/>
            <person name="Bhattacharya S.S."/>
            <person name="Shirouzu T."/>
            <person name="Yoshinaga Y."/>
            <person name="Martin F.M."/>
            <person name="Grigoriev I.V."/>
            <person name="Hibbett D.S."/>
        </authorList>
    </citation>
    <scope>NUCLEOTIDE SEQUENCE [LARGE SCALE GENOMIC DNA]</scope>
    <source>
        <strain evidence="1 2">CBS 109695</strain>
    </source>
</reference>
<dbReference type="EMBL" id="KV418410">
    <property type="protein sequence ID" value="KZP02631.1"/>
    <property type="molecule type" value="Genomic_DNA"/>
</dbReference>
<dbReference type="AlphaFoldDB" id="A0A167T742"/>
<evidence type="ECO:0000313" key="2">
    <source>
        <dbReference type="Proteomes" id="UP000076532"/>
    </source>
</evidence>
<gene>
    <name evidence="1" type="ORF">FIBSPDRAFT_593758</name>
</gene>
<keyword evidence="2" id="KW-1185">Reference proteome</keyword>
<protein>
    <submittedName>
        <fullName evidence="1">Uncharacterized protein</fullName>
    </submittedName>
</protein>
<name>A0A167T742_9AGAM</name>
<accession>A0A167T742</accession>
<evidence type="ECO:0000313" key="1">
    <source>
        <dbReference type="EMBL" id="KZP02631.1"/>
    </source>
</evidence>